<dbReference type="HOGENOM" id="CLU_1031289_0_0_1"/>
<dbReference type="EMBL" id="CDHN01000004">
    <property type="protein sequence ID" value="CEJ92476.1"/>
    <property type="molecule type" value="Genomic_DNA"/>
</dbReference>
<gene>
    <name evidence="2" type="ORF">VHEMI08127</name>
</gene>
<protein>
    <submittedName>
        <fullName evidence="2">Uncharacterized protein</fullName>
    </submittedName>
</protein>
<proteinExistence type="predicted"/>
<evidence type="ECO:0000313" key="2">
    <source>
        <dbReference type="EMBL" id="CEJ92476.1"/>
    </source>
</evidence>
<feature type="region of interest" description="Disordered" evidence="1">
    <location>
        <begin position="57"/>
        <end position="76"/>
    </location>
</feature>
<evidence type="ECO:0000313" key="3">
    <source>
        <dbReference type="Proteomes" id="UP000039046"/>
    </source>
</evidence>
<feature type="region of interest" description="Disordered" evidence="1">
    <location>
        <begin position="179"/>
        <end position="211"/>
    </location>
</feature>
<dbReference type="AlphaFoldDB" id="A0A0A1T5M5"/>
<name>A0A0A1T5M5_9HYPO</name>
<keyword evidence="3" id="KW-1185">Reference proteome</keyword>
<feature type="compositionally biased region" description="Basic and acidic residues" evidence="1">
    <location>
        <begin position="151"/>
        <end position="160"/>
    </location>
</feature>
<evidence type="ECO:0000256" key="1">
    <source>
        <dbReference type="SAM" id="MobiDB-lite"/>
    </source>
</evidence>
<dbReference type="Proteomes" id="UP000039046">
    <property type="component" value="Unassembled WGS sequence"/>
</dbReference>
<sequence length="270" mass="31020">MPLTKQELQAELLKHEHYPVDSIRKFYEIRDQREAVRARLNRSWTSGTTHLRAMFATMSRPLETNTEDDRTESPVWISTSTIRTEALQESPEPPQDSTEIQPEPDSLRQHDPNWGHHTHSNSSAQHPLSYGQPYDGRVDNQEDESSSDTPQVHERPRDARTAIQSICHSRNVSVTRANTPHETHQPVVPTRTSSIPIHHRPPLEQRSNASAQRNRPFANLAQLQGSSQASARSKYMRVFNIRTGRVVKKEFRTRRKKNSLGFIESNFGRP</sequence>
<accession>A0A0A1T5M5</accession>
<feature type="compositionally biased region" description="Basic and acidic residues" evidence="1">
    <location>
        <begin position="105"/>
        <end position="114"/>
    </location>
</feature>
<organism evidence="2 3">
    <name type="scientific">[Torrubiella] hemipterigena</name>
    <dbReference type="NCBI Taxonomy" id="1531966"/>
    <lineage>
        <taxon>Eukaryota</taxon>
        <taxon>Fungi</taxon>
        <taxon>Dikarya</taxon>
        <taxon>Ascomycota</taxon>
        <taxon>Pezizomycotina</taxon>
        <taxon>Sordariomycetes</taxon>
        <taxon>Hypocreomycetidae</taxon>
        <taxon>Hypocreales</taxon>
        <taxon>Clavicipitaceae</taxon>
        <taxon>Clavicipitaceae incertae sedis</taxon>
        <taxon>'Torrubiella' clade</taxon>
    </lineage>
</organism>
<reference evidence="2 3" key="1">
    <citation type="journal article" date="2015" name="Genome Announc.">
        <title>Draft Genome Sequence and Gene Annotation of the Entomopathogenic Fungus Verticillium hemipterigenum.</title>
        <authorList>
            <person name="Horn F."/>
            <person name="Habel A."/>
            <person name="Scharf D.H."/>
            <person name="Dworschak J."/>
            <person name="Brakhage A.A."/>
            <person name="Guthke R."/>
            <person name="Hertweck C."/>
            <person name="Linde J."/>
        </authorList>
    </citation>
    <scope>NUCLEOTIDE SEQUENCE [LARGE SCALE GENOMIC DNA]</scope>
</reference>
<feature type="region of interest" description="Disordered" evidence="1">
    <location>
        <begin position="82"/>
        <end position="166"/>
    </location>
</feature>